<sequence length="117" mass="12650">MHEHNTSQTCVFCFSKTSHPLKLVTRKSKQYLYSVNGTTVCTNPGCVIRSRGDTHKGRDSLSSLAIGFAGLSAVAIGQPIPCFDPNTISKLKTDNYKFLAKALLNRNTSGPASSLVM</sequence>
<dbReference type="Proteomes" id="UP000053815">
    <property type="component" value="Unassembled WGS sequence"/>
</dbReference>
<protein>
    <submittedName>
        <fullName evidence="1">Uncharacterized protein</fullName>
    </submittedName>
</protein>
<organism evidence="1">
    <name type="scientific">Mucor ambiguus</name>
    <dbReference type="NCBI Taxonomy" id="91626"/>
    <lineage>
        <taxon>Eukaryota</taxon>
        <taxon>Fungi</taxon>
        <taxon>Fungi incertae sedis</taxon>
        <taxon>Mucoromycota</taxon>
        <taxon>Mucoromycotina</taxon>
        <taxon>Mucoromycetes</taxon>
        <taxon>Mucorales</taxon>
        <taxon>Mucorineae</taxon>
        <taxon>Mucoraceae</taxon>
        <taxon>Mucor</taxon>
    </lineage>
</organism>
<reference evidence="1" key="1">
    <citation type="submission" date="2014-09" db="EMBL/GenBank/DDBJ databases">
        <title>Draft genome sequence of an oleaginous Mucoromycotina fungus Mucor ambiguus NBRC6742.</title>
        <authorList>
            <person name="Takeda I."/>
            <person name="Yamane N."/>
            <person name="Morita T."/>
            <person name="Tamano K."/>
            <person name="Machida M."/>
            <person name="Baker S."/>
            <person name="Koike H."/>
        </authorList>
    </citation>
    <scope>NUCLEOTIDE SEQUENCE</scope>
    <source>
        <strain evidence="1">NBRC 6742</strain>
    </source>
</reference>
<dbReference type="STRING" id="91626.A0A0C9N0D3"/>
<dbReference type="EMBL" id="DF836550">
    <property type="protein sequence ID" value="GAN09352.1"/>
    <property type="molecule type" value="Genomic_DNA"/>
</dbReference>
<accession>A0A0C9N0D3</accession>
<keyword evidence="2" id="KW-1185">Reference proteome</keyword>
<dbReference type="OrthoDB" id="2289379at2759"/>
<evidence type="ECO:0000313" key="1">
    <source>
        <dbReference type="EMBL" id="GAN09352.1"/>
    </source>
</evidence>
<name>A0A0C9N0D3_9FUNG</name>
<dbReference type="AlphaFoldDB" id="A0A0C9N0D3"/>
<evidence type="ECO:0000313" key="2">
    <source>
        <dbReference type="Proteomes" id="UP000053815"/>
    </source>
</evidence>
<gene>
    <name evidence="1" type="ORF">MAM1_0261d08878</name>
</gene>
<proteinExistence type="predicted"/>